<dbReference type="InterPro" id="IPR013320">
    <property type="entry name" value="ConA-like_dom_sf"/>
</dbReference>
<feature type="signal peptide" evidence="1">
    <location>
        <begin position="1"/>
        <end position="22"/>
    </location>
</feature>
<feature type="domain" description="PKD" evidence="2">
    <location>
        <begin position="1108"/>
        <end position="1167"/>
    </location>
</feature>
<feature type="chain" id="PRO_5016292587" evidence="1">
    <location>
        <begin position="23"/>
        <end position="1249"/>
    </location>
</feature>
<evidence type="ECO:0000259" key="2">
    <source>
        <dbReference type="PROSITE" id="PS50093"/>
    </source>
</evidence>
<dbReference type="Pfam" id="PF03644">
    <property type="entry name" value="Glyco_hydro_85"/>
    <property type="match status" value="1"/>
</dbReference>
<evidence type="ECO:0000256" key="1">
    <source>
        <dbReference type="SAM" id="SignalP"/>
    </source>
</evidence>
<gene>
    <name evidence="3" type="ORF">EJ73_01983</name>
</gene>
<dbReference type="STRING" id="1122991.GCA_000613445_01693"/>
<dbReference type="InterPro" id="IPR005201">
    <property type="entry name" value="TIM_ENGase"/>
</dbReference>
<comment type="caution">
    <text evidence="3">The sequence shown here is derived from an EMBL/GenBank/DDBJ whole genome shotgun (WGS) entry which is preliminary data.</text>
</comment>
<evidence type="ECO:0000313" key="4">
    <source>
        <dbReference type="Proteomes" id="UP000248314"/>
    </source>
</evidence>
<dbReference type="Gene3D" id="2.60.120.200">
    <property type="match status" value="1"/>
</dbReference>
<dbReference type="RefSeq" id="WP_110370363.1">
    <property type="nucleotide sequence ID" value="NZ_QJJX01000024.1"/>
</dbReference>
<organism evidence="3 4">
    <name type="scientific">Hoylesella shahii DSM 15611 = JCM 12083</name>
    <dbReference type="NCBI Taxonomy" id="1122991"/>
    <lineage>
        <taxon>Bacteria</taxon>
        <taxon>Pseudomonadati</taxon>
        <taxon>Bacteroidota</taxon>
        <taxon>Bacteroidia</taxon>
        <taxon>Bacteroidales</taxon>
        <taxon>Prevotellaceae</taxon>
        <taxon>Hoylesella</taxon>
    </lineage>
</organism>
<dbReference type="GO" id="GO:0033925">
    <property type="term" value="F:mannosyl-glycoprotein endo-beta-N-acetylglucosaminidase activity"/>
    <property type="evidence" value="ECO:0007669"/>
    <property type="project" value="InterPro"/>
</dbReference>
<dbReference type="PANTHER" id="PTHR13246">
    <property type="entry name" value="ENDO BETA N-ACETYLGLUCOSAMINIDASE"/>
    <property type="match status" value="1"/>
</dbReference>
<proteinExistence type="predicted"/>
<dbReference type="Pfam" id="PF00801">
    <property type="entry name" value="PKD"/>
    <property type="match status" value="1"/>
</dbReference>
<keyword evidence="1" id="KW-0732">Signal</keyword>
<dbReference type="SUPFAM" id="SSF49899">
    <property type="entry name" value="Concanavalin A-like lectins/glucanases"/>
    <property type="match status" value="1"/>
</dbReference>
<dbReference type="PROSITE" id="PS50093">
    <property type="entry name" value="PKD"/>
    <property type="match status" value="1"/>
</dbReference>
<dbReference type="GO" id="GO:0005975">
    <property type="term" value="P:carbohydrate metabolic process"/>
    <property type="evidence" value="ECO:0007669"/>
    <property type="project" value="UniProtKB-ARBA"/>
</dbReference>
<dbReference type="Gene3D" id="3.20.20.80">
    <property type="entry name" value="Glycosidases"/>
    <property type="match status" value="1"/>
</dbReference>
<dbReference type="GO" id="GO:0005829">
    <property type="term" value="C:cytosol"/>
    <property type="evidence" value="ECO:0007669"/>
    <property type="project" value="UniProtKB-SubCell"/>
</dbReference>
<dbReference type="PANTHER" id="PTHR13246:SF1">
    <property type="entry name" value="CYTOSOLIC ENDO-BETA-N-ACETYLGLUCOSAMINIDASE"/>
    <property type="match status" value="1"/>
</dbReference>
<dbReference type="InterPro" id="IPR000601">
    <property type="entry name" value="PKD_dom"/>
</dbReference>
<dbReference type="Proteomes" id="UP000248314">
    <property type="component" value="Unassembled WGS sequence"/>
</dbReference>
<reference evidence="3 4" key="1">
    <citation type="submission" date="2018-05" db="EMBL/GenBank/DDBJ databases">
        <title>Genomic Encyclopedia of Type Strains, Phase I: the one thousand microbial genomes (KMG-I) project.</title>
        <authorList>
            <person name="Kyrpides N."/>
        </authorList>
    </citation>
    <scope>NUCLEOTIDE SEQUENCE [LARGE SCALE GENOMIC DNA]</scope>
    <source>
        <strain evidence="3 4">DSM 15611</strain>
    </source>
</reference>
<protein>
    <submittedName>
        <fullName evidence="3">Endo-beta-N-acetylglucosaminidase D</fullName>
    </submittedName>
</protein>
<dbReference type="EMBL" id="QJJX01000024">
    <property type="protein sequence ID" value="PXX21088.1"/>
    <property type="molecule type" value="Genomic_DNA"/>
</dbReference>
<sequence>MNNFNKNMLFVGLTFCSLGAHAQAFKEGYVSLKDVESSKFHTTVMAWDKNKKVSDDDNFFISRVKPKVRFRNKATQVRNTLEATKDKRLIAWLPYDDPHKNALPDGNFNSEVFSLWSYVDHWGDWSMPLGRVPAALLDVAHKNGVAVSSVAGIPFGALSPEYASMFAGLKGQDMPKKAASYLAYYGIDGLGYNSEFTSSPGDVANIRNFHVALNKEMKSKNPIFENMWYDGTTDNGNRWFDQGLDNHNKKNFGKAGEEAASLFFNYNWSTGSVLPASASFAETLGRSPLYLYAGVNMQGGEPRNGRVWTVLQNHPISIGLWGAHSKNMFWETRNEKGSDPETMQRTYMLRTERWFTGGTRNPAICPQVGNSLQYHADNVDFQGMSAFMSARSTLSWDLTEEPFVTHFNLGNGKFFNWNGERQHNEEWANVGVQDYLPTWRWWFASELMGRDGTKVPQDGLDAEFVWDDAYMGGSTMRVFGSISKEYLQLFKTRFELKTGDVITVKYKMKDGSAKVNLVLTAEDSETTENTYALRAKSDLADGNEWVTKTFTVGNDFNGKKLALVALKFEDAADMNLYMGEFAITRGTYATPAQPNQLKGKMLSFNSSGLDAKLIFNMPNSVAKGEPCYNLDVKTSLFKLYAQEEGKPQVCMGVTTSWGALMYRIPVDPSNANPKVRLGVSAVSLDMKTESPIAWTSNFSVPAYQYNDDITLSQTMIKPNEAFEMGYADPRHQAGQWRLIDVQGNEVFSGNGNKVSVSGINKVGNYKLELTGNVEGVSTTRTFDGFVQVTAEHIGAVPRINTLTANGQNENITVEANSEINLAYTGRKSDGQLSRGVMINEKGVGMKSVPLGFDGMTLQKAWTLSFWLKFNTLPEGDVQVLDLRDQTTTWPQNNWGSFWSTYNPRTQKLSFVIRQNQSGGPEHKTHWSVNFAPNTWTHLTVVMQHVPGQGVREIIYVNGKQADVDTWEFNGSTGTGLTMPYQNPGYHWGRAYNDSWFLIGKGRHGCAAIDGAVDDVKFFDRALTDSEVAASMNNVDGTDNPLAFWTFETDLTVQYEFVNTKSTVATIGAVDVVKGQGEGQGRIQTIEPQFTAGSPFCKGNGYEVKTTAQWSAPKGEVTGATGNGEAGTAKLTYAQPGSYKVTLTLENAYGKAERTFSLITVTTSLGINGVENNNAQPKAYTVGEDILVDCPQAGNYQFEVYTIDGTRLLAQAVKVGAGNNVRLHIANKGIFILKIRKDGKALPSIKLLRK</sequence>
<keyword evidence="4" id="KW-1185">Reference proteome</keyword>
<dbReference type="Gene3D" id="2.60.120.260">
    <property type="entry name" value="Galactose-binding domain-like"/>
    <property type="match status" value="1"/>
</dbReference>
<accession>A0A318HRR5</accession>
<name>A0A318HRR5_9BACT</name>
<evidence type="ECO:0000313" key="3">
    <source>
        <dbReference type="EMBL" id="PXX21088.1"/>
    </source>
</evidence>
<dbReference type="Pfam" id="PF13385">
    <property type="entry name" value="Laminin_G_3"/>
    <property type="match status" value="1"/>
</dbReference>
<dbReference type="AlphaFoldDB" id="A0A318HRR5"/>
<dbReference type="InterPro" id="IPR032979">
    <property type="entry name" value="ENGase"/>
</dbReference>